<proteinExistence type="predicted"/>
<protein>
    <recommendedName>
        <fullName evidence="3">SRPBCC family protein</fullName>
    </recommendedName>
</protein>
<evidence type="ECO:0008006" key="3">
    <source>
        <dbReference type="Google" id="ProtNLM"/>
    </source>
</evidence>
<reference evidence="1 2" key="1">
    <citation type="submission" date="2019-10" db="EMBL/GenBank/DDBJ databases">
        <title>Nocardia macrotermitis sp. nov. and Nocardia aurantia sp. nov., isolated from the gut of fungus growing-termite Macrotermes natalensis.</title>
        <authorList>
            <person name="Benndorf R."/>
            <person name="Schwitalla J."/>
            <person name="Martin K."/>
            <person name="De Beer W."/>
            <person name="Kaster A.-K."/>
            <person name="Vollmers J."/>
            <person name="Poulsen M."/>
            <person name="Beemelmanns C."/>
        </authorList>
    </citation>
    <scope>NUCLEOTIDE SEQUENCE [LARGE SCALE GENOMIC DNA]</scope>
    <source>
        <strain evidence="1 2">RB20</strain>
    </source>
</reference>
<dbReference type="EMBL" id="WEGK01000006">
    <property type="protein sequence ID" value="MQY20124.1"/>
    <property type="molecule type" value="Genomic_DNA"/>
</dbReference>
<keyword evidence="2" id="KW-1185">Reference proteome</keyword>
<sequence length="171" mass="19724">MRTAGDNSHHDTISKVTLSAELPLCPEVACALARTPELFAFVVAPIISAPRLDIPDRVEPGVEGAARIWWFGVIPAWRHHLRLVRLTDREIYTNEWGGPVRVWNHRLTFEPIDENRCRYTDEVEVQDGLPGFGVRVFVHLMFRHRQRRWRQLATLLAKSDIDIRPGRTTID</sequence>
<dbReference type="SUPFAM" id="SSF55961">
    <property type="entry name" value="Bet v1-like"/>
    <property type="match status" value="1"/>
</dbReference>
<comment type="caution">
    <text evidence="1">The sequence shown here is derived from an EMBL/GenBank/DDBJ whole genome shotgun (WGS) entry which is preliminary data.</text>
</comment>
<organism evidence="1 2">
    <name type="scientific">Nocardia macrotermitis</name>
    <dbReference type="NCBI Taxonomy" id="2585198"/>
    <lineage>
        <taxon>Bacteria</taxon>
        <taxon>Bacillati</taxon>
        <taxon>Actinomycetota</taxon>
        <taxon>Actinomycetes</taxon>
        <taxon>Mycobacteriales</taxon>
        <taxon>Nocardiaceae</taxon>
        <taxon>Nocardia</taxon>
    </lineage>
</organism>
<dbReference type="Gene3D" id="3.30.530.20">
    <property type="match status" value="1"/>
</dbReference>
<name>A0A7K0D5L4_9NOCA</name>
<dbReference type="Proteomes" id="UP000438448">
    <property type="component" value="Unassembled WGS sequence"/>
</dbReference>
<dbReference type="InterPro" id="IPR023393">
    <property type="entry name" value="START-like_dom_sf"/>
</dbReference>
<dbReference type="AlphaFoldDB" id="A0A7K0D5L4"/>
<accession>A0A7K0D5L4</accession>
<gene>
    <name evidence="1" type="ORF">NRB20_32200</name>
</gene>
<evidence type="ECO:0000313" key="1">
    <source>
        <dbReference type="EMBL" id="MQY20124.1"/>
    </source>
</evidence>
<evidence type="ECO:0000313" key="2">
    <source>
        <dbReference type="Proteomes" id="UP000438448"/>
    </source>
</evidence>